<keyword evidence="1" id="KW-0472">Membrane</keyword>
<protein>
    <submittedName>
        <fullName evidence="2">Uncharacterized protein</fullName>
    </submittedName>
</protein>
<keyword evidence="1" id="KW-0812">Transmembrane</keyword>
<sequence>MPRCMSNRLNDSPCLLQAPRACHEGCQWDTHICTIQVLDEREDAPFFEHLRKIIVRIIWIRIGCGYLMVVNIVFVHNLFRSLLCCFTLHLGFYSHPSLL</sequence>
<reference evidence="2 3" key="1">
    <citation type="submission" date="2020-06" db="EMBL/GenBank/DDBJ databases">
        <title>WGS assembly of Ceratodon purpureus strain R40.</title>
        <authorList>
            <person name="Carey S.B."/>
            <person name="Jenkins J."/>
            <person name="Shu S."/>
            <person name="Lovell J.T."/>
            <person name="Sreedasyam A."/>
            <person name="Maumus F."/>
            <person name="Tiley G.P."/>
            <person name="Fernandez-Pozo N."/>
            <person name="Barry K."/>
            <person name="Chen C."/>
            <person name="Wang M."/>
            <person name="Lipzen A."/>
            <person name="Daum C."/>
            <person name="Saski C.A."/>
            <person name="Payton A.C."/>
            <person name="Mcbreen J.C."/>
            <person name="Conrad R.E."/>
            <person name="Kollar L.M."/>
            <person name="Olsson S."/>
            <person name="Huttunen S."/>
            <person name="Landis J.B."/>
            <person name="Wickett N.J."/>
            <person name="Johnson M.G."/>
            <person name="Rensing S.A."/>
            <person name="Grimwood J."/>
            <person name="Schmutz J."/>
            <person name="Mcdaniel S.F."/>
        </authorList>
    </citation>
    <scope>NUCLEOTIDE SEQUENCE [LARGE SCALE GENOMIC DNA]</scope>
    <source>
        <strain evidence="2 3">R40</strain>
    </source>
</reference>
<feature type="transmembrane region" description="Helical" evidence="1">
    <location>
        <begin position="58"/>
        <end position="79"/>
    </location>
</feature>
<evidence type="ECO:0000313" key="2">
    <source>
        <dbReference type="EMBL" id="KAG0556567.1"/>
    </source>
</evidence>
<name>A0A8T0GDH2_CERPU</name>
<dbReference type="EMBL" id="CM026432">
    <property type="protein sequence ID" value="KAG0556567.1"/>
    <property type="molecule type" value="Genomic_DNA"/>
</dbReference>
<evidence type="ECO:0000313" key="3">
    <source>
        <dbReference type="Proteomes" id="UP000822688"/>
    </source>
</evidence>
<gene>
    <name evidence="2" type="ORF">KC19_11G063200</name>
</gene>
<keyword evidence="1" id="KW-1133">Transmembrane helix</keyword>
<keyword evidence="3" id="KW-1185">Reference proteome</keyword>
<comment type="caution">
    <text evidence="2">The sequence shown here is derived from an EMBL/GenBank/DDBJ whole genome shotgun (WGS) entry which is preliminary data.</text>
</comment>
<dbReference type="Proteomes" id="UP000822688">
    <property type="component" value="Chromosome 11"/>
</dbReference>
<dbReference type="AlphaFoldDB" id="A0A8T0GDH2"/>
<organism evidence="2 3">
    <name type="scientific">Ceratodon purpureus</name>
    <name type="common">Fire moss</name>
    <name type="synonym">Dicranum purpureum</name>
    <dbReference type="NCBI Taxonomy" id="3225"/>
    <lineage>
        <taxon>Eukaryota</taxon>
        <taxon>Viridiplantae</taxon>
        <taxon>Streptophyta</taxon>
        <taxon>Embryophyta</taxon>
        <taxon>Bryophyta</taxon>
        <taxon>Bryophytina</taxon>
        <taxon>Bryopsida</taxon>
        <taxon>Dicranidae</taxon>
        <taxon>Pseudoditrichales</taxon>
        <taxon>Ditrichaceae</taxon>
        <taxon>Ceratodon</taxon>
    </lineage>
</organism>
<accession>A0A8T0GDH2</accession>
<proteinExistence type="predicted"/>
<evidence type="ECO:0000256" key="1">
    <source>
        <dbReference type="SAM" id="Phobius"/>
    </source>
</evidence>